<dbReference type="AlphaFoldDB" id="A0A0B4CBV7"/>
<feature type="transmembrane region" description="Helical" evidence="1">
    <location>
        <begin position="328"/>
        <end position="347"/>
    </location>
</feature>
<feature type="transmembrane region" description="Helical" evidence="1">
    <location>
        <begin position="164"/>
        <end position="181"/>
    </location>
</feature>
<evidence type="ECO:0000256" key="1">
    <source>
        <dbReference type="SAM" id="Phobius"/>
    </source>
</evidence>
<feature type="transmembrane region" description="Helical" evidence="1">
    <location>
        <begin position="44"/>
        <end position="65"/>
    </location>
</feature>
<feature type="transmembrane region" description="Helical" evidence="1">
    <location>
        <begin position="300"/>
        <end position="321"/>
    </location>
</feature>
<keyword evidence="1" id="KW-0472">Membrane</keyword>
<comment type="caution">
    <text evidence="2">The sequence shown here is derived from an EMBL/GenBank/DDBJ whole genome shotgun (WGS) entry which is preliminary data.</text>
</comment>
<name>A0A0B4CBV7_9MICO</name>
<keyword evidence="1" id="KW-0812">Transmembrane</keyword>
<dbReference type="Pfam" id="PF06772">
    <property type="entry name" value="LtrA"/>
    <property type="match status" value="1"/>
</dbReference>
<dbReference type="PANTHER" id="PTHR36840">
    <property type="entry name" value="BLL5714 PROTEIN"/>
    <property type="match status" value="1"/>
</dbReference>
<reference evidence="2 3" key="1">
    <citation type="submission" date="2014-12" db="EMBL/GenBank/DDBJ databases">
        <title>Genome sequencing of Microbacterium hominis TPW29.</title>
        <authorList>
            <person name="Tan P.W."/>
            <person name="Chan K.-G."/>
        </authorList>
    </citation>
    <scope>NUCLEOTIDE SEQUENCE [LARGE SCALE GENOMIC DNA]</scope>
    <source>
        <strain evidence="2 3">TPW29</strain>
    </source>
</reference>
<sequence length="386" mass="41562">MTARDAGEQHRAASPLELFFDLVFVVAVSLSSQQLHHMEAHGHLGAGVGSYLMLFFAIWWAWMNFTWFGTSFAVDDWAYRVTTIVQMAGVLVLASGSAAAMEHQDFTIVTLGYVIMRLAMVGQWLRAAASVPEFRRVCLRYAAGITVVQVAWVLRLLLPPTAGLVAFFVLVAAEVLVPVWAEYREHAPWNAHHITERYSLFTLILLGESILASAGAIIAALQEQEHLTELIVVSAAGLVLAAGMWWVYFSREHTGHIRTLGSSIRYGYFHYAIFAAAGAFSAGIEIAVDDIGHEAHLSSIAAHATLTVPVVLFVLGIWALNLRSQLTATGNTILLLGAAAIVGATFAPSTLGMLLVAAAGTVAAVVAVETGRPQGQARQRQVSTTV</sequence>
<evidence type="ECO:0000313" key="2">
    <source>
        <dbReference type="EMBL" id="KIC58734.1"/>
    </source>
</evidence>
<feature type="transmembrane region" description="Helical" evidence="1">
    <location>
        <begin position="106"/>
        <end position="125"/>
    </location>
</feature>
<gene>
    <name evidence="2" type="ORF">RM52_05185</name>
</gene>
<organism evidence="2 3">
    <name type="scientific">Microbacterium hominis</name>
    <dbReference type="NCBI Taxonomy" id="162426"/>
    <lineage>
        <taxon>Bacteria</taxon>
        <taxon>Bacillati</taxon>
        <taxon>Actinomycetota</taxon>
        <taxon>Actinomycetes</taxon>
        <taxon>Micrococcales</taxon>
        <taxon>Microbacteriaceae</taxon>
        <taxon>Microbacterium</taxon>
    </lineage>
</organism>
<accession>A0A0B4CBV7</accession>
<keyword evidence="1" id="KW-1133">Transmembrane helix</keyword>
<feature type="transmembrane region" description="Helical" evidence="1">
    <location>
        <begin position="227"/>
        <end position="248"/>
    </location>
</feature>
<dbReference type="RefSeq" id="WP_039413880.1">
    <property type="nucleotide sequence ID" value="NZ_JWSZ01000006.1"/>
</dbReference>
<dbReference type="PANTHER" id="PTHR36840:SF1">
    <property type="entry name" value="BLL5714 PROTEIN"/>
    <property type="match status" value="1"/>
</dbReference>
<evidence type="ECO:0000313" key="3">
    <source>
        <dbReference type="Proteomes" id="UP000031202"/>
    </source>
</evidence>
<dbReference type="Proteomes" id="UP000031202">
    <property type="component" value="Unassembled WGS sequence"/>
</dbReference>
<dbReference type="EMBL" id="JWSZ01000006">
    <property type="protein sequence ID" value="KIC58734.1"/>
    <property type="molecule type" value="Genomic_DNA"/>
</dbReference>
<proteinExistence type="predicted"/>
<dbReference type="InterPro" id="IPR010640">
    <property type="entry name" value="Low_temperature_requirement_A"/>
</dbReference>
<feature type="transmembrane region" description="Helical" evidence="1">
    <location>
        <begin position="77"/>
        <end position="100"/>
    </location>
</feature>
<protein>
    <submittedName>
        <fullName evidence="2">Low temperature requirement protein A</fullName>
    </submittedName>
</protein>
<feature type="transmembrane region" description="Helical" evidence="1">
    <location>
        <begin position="201"/>
        <end position="221"/>
    </location>
</feature>
<feature type="transmembrane region" description="Helical" evidence="1">
    <location>
        <begin position="268"/>
        <end position="288"/>
    </location>
</feature>